<keyword evidence="12" id="KW-0966">Cell projection</keyword>
<keyword evidence="13" id="KW-1185">Reference proteome</keyword>
<reference evidence="12 13" key="1">
    <citation type="journal article" date="1979" name="Int. J. Syst. Evol. Microbiol.">
        <title>Bacillus globisporus subsp. marinus subsp. nov.</title>
        <authorList>
            <person name="Liu H."/>
        </authorList>
    </citation>
    <scope>NUCLEOTIDE SEQUENCE [LARGE SCALE GENOMIC DNA]</scope>
    <source>
        <strain evidence="12 13">DSM 1297</strain>
    </source>
</reference>
<evidence type="ECO:0000256" key="6">
    <source>
        <dbReference type="ARBA" id="ARBA00023143"/>
    </source>
</evidence>
<evidence type="ECO:0000259" key="9">
    <source>
        <dbReference type="Pfam" id="PF00460"/>
    </source>
</evidence>
<evidence type="ECO:0000256" key="5">
    <source>
        <dbReference type="ARBA" id="ARBA00022525"/>
    </source>
</evidence>
<dbReference type="NCBIfam" id="TIGR02492">
    <property type="entry name" value="flgK_ends"/>
    <property type="match status" value="1"/>
</dbReference>
<dbReference type="PANTHER" id="PTHR30033">
    <property type="entry name" value="FLAGELLAR HOOK-ASSOCIATED PROTEIN 1"/>
    <property type="match status" value="1"/>
</dbReference>
<comment type="similarity">
    <text evidence="3 7">Belongs to the flagella basal body rod proteins family.</text>
</comment>
<dbReference type="SUPFAM" id="SSF64518">
    <property type="entry name" value="Phase 1 flagellin"/>
    <property type="match status" value="1"/>
</dbReference>
<evidence type="ECO:0000256" key="3">
    <source>
        <dbReference type="ARBA" id="ARBA00009677"/>
    </source>
</evidence>
<protein>
    <recommendedName>
        <fullName evidence="4 7">Flagellar hook-associated protein 1</fullName>
        <shortName evidence="7">HAP1</shortName>
    </recommendedName>
</protein>
<proteinExistence type="inferred from homology"/>
<dbReference type="Pfam" id="PF06429">
    <property type="entry name" value="Flg_bbr_C"/>
    <property type="match status" value="1"/>
</dbReference>
<name>A0ABV3Q4I9_9BACL</name>
<evidence type="ECO:0000256" key="2">
    <source>
        <dbReference type="ARBA" id="ARBA00004613"/>
    </source>
</evidence>
<evidence type="ECO:0000313" key="13">
    <source>
        <dbReference type="Proteomes" id="UP001556040"/>
    </source>
</evidence>
<dbReference type="PANTHER" id="PTHR30033:SF1">
    <property type="entry name" value="FLAGELLAR HOOK-ASSOCIATED PROTEIN 1"/>
    <property type="match status" value="1"/>
</dbReference>
<evidence type="ECO:0000259" key="10">
    <source>
        <dbReference type="Pfam" id="PF06429"/>
    </source>
</evidence>
<dbReference type="InterPro" id="IPR002371">
    <property type="entry name" value="FlgK"/>
</dbReference>
<dbReference type="RefSeq" id="WP_367779753.1">
    <property type="nucleotide sequence ID" value="NZ_JBFMIA010000009.1"/>
</dbReference>
<evidence type="ECO:0000256" key="7">
    <source>
        <dbReference type="RuleBase" id="RU362065"/>
    </source>
</evidence>
<comment type="caution">
    <text evidence="12">The sequence shown here is derived from an EMBL/GenBank/DDBJ whole genome shotgun (WGS) entry which is preliminary data.</text>
</comment>
<gene>
    <name evidence="7 12" type="primary">flgK</name>
    <name evidence="12" type="ORF">AB1471_10675</name>
</gene>
<dbReference type="EMBL" id="JBFMIA010000009">
    <property type="protein sequence ID" value="MEW9502259.1"/>
    <property type="molecule type" value="Genomic_DNA"/>
</dbReference>
<accession>A0ABV3Q4I9</accession>
<keyword evidence="8" id="KW-0175">Coiled coil</keyword>
<dbReference type="InterPro" id="IPR053927">
    <property type="entry name" value="FlgK_helical"/>
</dbReference>
<dbReference type="InterPro" id="IPR001444">
    <property type="entry name" value="Flag_bb_rod_N"/>
</dbReference>
<feature type="domain" description="Flagellar basal-body/hook protein C-terminal" evidence="10">
    <location>
        <begin position="481"/>
        <end position="519"/>
    </location>
</feature>
<dbReference type="PRINTS" id="PR01005">
    <property type="entry name" value="FLGHOOKAP1"/>
</dbReference>
<feature type="coiled-coil region" evidence="8">
    <location>
        <begin position="172"/>
        <end position="199"/>
    </location>
</feature>
<evidence type="ECO:0000313" key="12">
    <source>
        <dbReference type="EMBL" id="MEW9502259.1"/>
    </source>
</evidence>
<keyword evidence="6 7" id="KW-0975">Bacterial flagellum</keyword>
<evidence type="ECO:0000256" key="4">
    <source>
        <dbReference type="ARBA" id="ARBA00016244"/>
    </source>
</evidence>
<dbReference type="InterPro" id="IPR010930">
    <property type="entry name" value="Flg_bb/hook_C_dom"/>
</dbReference>
<comment type="subcellular location">
    <subcellularLocation>
        <location evidence="1 7">Bacterial flagellum</location>
    </subcellularLocation>
    <subcellularLocation>
        <location evidence="2 7">Secreted</location>
    </subcellularLocation>
</comment>
<organism evidence="12 13">
    <name type="scientific">Jeotgalibacillus marinus</name>
    <dbReference type="NCBI Taxonomy" id="86667"/>
    <lineage>
        <taxon>Bacteria</taxon>
        <taxon>Bacillati</taxon>
        <taxon>Bacillota</taxon>
        <taxon>Bacilli</taxon>
        <taxon>Bacillales</taxon>
        <taxon>Caryophanaceae</taxon>
        <taxon>Jeotgalibacillus</taxon>
    </lineage>
</organism>
<keyword evidence="12" id="KW-0969">Cilium</keyword>
<feature type="domain" description="Flagellar basal body rod protein N-terminal" evidence="9">
    <location>
        <begin position="7"/>
        <end position="36"/>
    </location>
</feature>
<dbReference type="Pfam" id="PF00460">
    <property type="entry name" value="Flg_bb_rod"/>
    <property type="match status" value="1"/>
</dbReference>
<evidence type="ECO:0000256" key="8">
    <source>
        <dbReference type="SAM" id="Coils"/>
    </source>
</evidence>
<keyword evidence="5 7" id="KW-0964">Secreted</keyword>
<evidence type="ECO:0000256" key="1">
    <source>
        <dbReference type="ARBA" id="ARBA00004365"/>
    </source>
</evidence>
<sequence>MSTFSGLETAKRAIATQQSALYTTGHNIANANTLGYSRQTIDFQATNAFPTASMNSPVIAGQVGTGVEVGSIQRYRDSFLDSQYRQQSTDLGYWSSQATGLHRMEEVLNEPSDYGLSNVLNQFWSSLGDLATNPDDNAARRVVLERGQAVADTFNYLDDQLNVNKKNIGTQINNTEVEVNSLLNQINDLNSQIAKMEASGYLPNDLYDQRDMLVDDLSEHVNIKVSYTSSGGLSPASAQGKVTIELLDDQNKSMAFLVNGSVDRVNQIKVNMDDTQSYVTNIEVGRMNEQGTFVSEKQFTMEEFTSKGSLLGHIYNFGYTEDATATEVEVKGAYPEMISELNLLAYEFANAFNEVHSQGWNLEDIKNGEKGEEINFFDLDSISDPTNAAKNIKLSSDINADRIAAALPGEDGIAYAGNGDNALLLADVKDMELTFGSQESSVMDYYQGMIGKMGVQTSEAVRLGSNSAMVLESIQLNRSSVSSVSLDEEMVNLIQFQQAFNAASRNMTAVDEMLDTIINGMGLVGR</sequence>
<dbReference type="Pfam" id="PF22638">
    <property type="entry name" value="FlgK_D1"/>
    <property type="match status" value="1"/>
</dbReference>
<dbReference type="Proteomes" id="UP001556040">
    <property type="component" value="Unassembled WGS sequence"/>
</dbReference>
<evidence type="ECO:0000259" key="11">
    <source>
        <dbReference type="Pfam" id="PF22638"/>
    </source>
</evidence>
<feature type="domain" description="Flagellar hook-associated protein FlgK helical" evidence="11">
    <location>
        <begin position="101"/>
        <end position="364"/>
    </location>
</feature>
<keyword evidence="12" id="KW-0282">Flagellum</keyword>